<evidence type="ECO:0000313" key="3">
    <source>
        <dbReference type="Proteomes" id="UP001519306"/>
    </source>
</evidence>
<proteinExistence type="predicted"/>
<protein>
    <submittedName>
        <fullName evidence="2">Uncharacterized protein</fullName>
    </submittedName>
</protein>
<accession>A0ABS4KB82</accession>
<comment type="caution">
    <text evidence="2">The sequence shown here is derived from an EMBL/GenBank/DDBJ whole genome shotgun (WGS) entry which is preliminary data.</text>
</comment>
<keyword evidence="1" id="KW-1133">Transmembrane helix</keyword>
<feature type="transmembrane region" description="Helical" evidence="1">
    <location>
        <begin position="72"/>
        <end position="89"/>
    </location>
</feature>
<keyword evidence="1" id="KW-0812">Transmembrane</keyword>
<evidence type="ECO:0000313" key="2">
    <source>
        <dbReference type="EMBL" id="MBP2025040.1"/>
    </source>
</evidence>
<sequence>MRLKIKELHVFYFCLSVLIIMLYIINPNFLGYNLRATCNLLLAVILVLQMGKILWLDGKSKKRDSYFELRQFIDILIPVVGLFLGVIPMN</sequence>
<dbReference type="RefSeq" id="WP_210060345.1">
    <property type="nucleotide sequence ID" value="NZ_JAGGLJ010000004.1"/>
</dbReference>
<name>A0ABS4KB82_9FIRM</name>
<organism evidence="2 3">
    <name type="scientific">Peptoniphilus stercorisuis</name>
    <dbReference type="NCBI Taxonomy" id="1436965"/>
    <lineage>
        <taxon>Bacteria</taxon>
        <taxon>Bacillati</taxon>
        <taxon>Bacillota</taxon>
        <taxon>Tissierellia</taxon>
        <taxon>Tissierellales</taxon>
        <taxon>Peptoniphilaceae</taxon>
        <taxon>Peptoniphilus</taxon>
    </lineage>
</organism>
<keyword evidence="1" id="KW-0472">Membrane</keyword>
<dbReference type="Proteomes" id="UP001519306">
    <property type="component" value="Unassembled WGS sequence"/>
</dbReference>
<keyword evidence="3" id="KW-1185">Reference proteome</keyword>
<dbReference type="EMBL" id="JAGGLJ010000004">
    <property type="protein sequence ID" value="MBP2025040.1"/>
    <property type="molecule type" value="Genomic_DNA"/>
</dbReference>
<reference evidence="2 3" key="1">
    <citation type="submission" date="2021-03" db="EMBL/GenBank/DDBJ databases">
        <title>Genomic Encyclopedia of Type Strains, Phase IV (KMG-IV): sequencing the most valuable type-strain genomes for metagenomic binning, comparative biology and taxonomic classification.</title>
        <authorList>
            <person name="Goeker M."/>
        </authorList>
    </citation>
    <scope>NUCLEOTIDE SEQUENCE [LARGE SCALE GENOMIC DNA]</scope>
    <source>
        <strain evidence="2 3">DSM 27563</strain>
    </source>
</reference>
<feature type="transmembrane region" description="Helical" evidence="1">
    <location>
        <begin position="9"/>
        <end position="26"/>
    </location>
</feature>
<evidence type="ECO:0000256" key="1">
    <source>
        <dbReference type="SAM" id="Phobius"/>
    </source>
</evidence>
<feature type="transmembrane region" description="Helical" evidence="1">
    <location>
        <begin position="32"/>
        <end position="51"/>
    </location>
</feature>
<gene>
    <name evidence="2" type="ORF">J2Z71_000565</name>
</gene>